<dbReference type="Gene3D" id="3.90.1200.10">
    <property type="match status" value="1"/>
</dbReference>
<dbReference type="InterPro" id="IPR011009">
    <property type="entry name" value="Kinase-like_dom_sf"/>
</dbReference>
<dbReference type="STRING" id="268407.PWYN_14910"/>
<dbReference type="SUPFAM" id="SSF56112">
    <property type="entry name" value="Protein kinase-like (PK-like)"/>
    <property type="match status" value="1"/>
</dbReference>
<dbReference type="Proteomes" id="UP000029734">
    <property type="component" value="Unassembled WGS sequence"/>
</dbReference>
<evidence type="ECO:0000313" key="2">
    <source>
        <dbReference type="EMBL" id="KGE20487.1"/>
    </source>
</evidence>
<evidence type="ECO:0000313" key="3">
    <source>
        <dbReference type="Proteomes" id="UP000029734"/>
    </source>
</evidence>
<name>A0A098MG19_9BACL</name>
<comment type="caution">
    <text evidence="2">The sequence shown here is derived from an EMBL/GenBank/DDBJ whole genome shotgun (WGS) entry which is preliminary data.</text>
</comment>
<keyword evidence="1" id="KW-0175">Coiled coil</keyword>
<keyword evidence="3" id="KW-1185">Reference proteome</keyword>
<reference evidence="2 3" key="2">
    <citation type="submission" date="2014-10" db="EMBL/GenBank/DDBJ databases">
        <title>Comparative genomics of the Paenibacillus odorifer group.</title>
        <authorList>
            <person name="Tsai Y.-C."/>
            <person name="Martin N."/>
            <person name="Korlach J."/>
            <person name="Wiedmann M."/>
        </authorList>
    </citation>
    <scope>NUCLEOTIDE SEQUENCE [LARGE SCALE GENOMIC DNA]</scope>
    <source>
        <strain evidence="2 3">DSM 18334</strain>
    </source>
</reference>
<dbReference type="EMBL" id="JQCR01000002">
    <property type="protein sequence ID" value="KGE20487.1"/>
    <property type="molecule type" value="Genomic_DNA"/>
</dbReference>
<evidence type="ECO:0000256" key="1">
    <source>
        <dbReference type="SAM" id="Coils"/>
    </source>
</evidence>
<gene>
    <name evidence="2" type="ORF">PWYN_14910</name>
</gene>
<dbReference type="eggNOG" id="COG4372">
    <property type="taxonomic scope" value="Bacteria"/>
</dbReference>
<dbReference type="AlphaFoldDB" id="A0A098MG19"/>
<accession>A0A098MG19</accession>
<protein>
    <submittedName>
        <fullName evidence="2">Uncharacterized protein</fullName>
    </submittedName>
</protein>
<dbReference type="OrthoDB" id="2597104at2"/>
<sequence length="515" mass="60696">MIPQIKDYLDVNWDRFFDTKPVNLQMLLISNPQGKKITHGKCTLLIFKNNESQPSIVSKFMRTRDGEVGKITQENRFLHVLKECAISPDPLDLVEINGRIVAFEQYRNGTSLKKVMQKKVNKLSISSIDEILDDISDDFEKTAVLLKVLNSPLRDSECTNNSYFDRAIKEVNALYELLDLSNVHIKQINTIIESYNEKEKSSKLVHFDFTPSNILKDNNSFSLIDFEFSNLSKHGFLDPYRYIFYYSYMLYELGICNYQSYEENFYDFFKKNEKFNKLIEGFFNKTIDGDKYCDKIFFEYMILFLLSNVQLQIDETNFIDKKFIEQSSNLINLSLNIINNVDININSYNNSSSSEQYNELTRYKSVIKEKDKQLDHNISYIAECHQAIKEKDSQLEKNVEYISECHQAIKEKDSQLEKNIDYISKCHKVIEEKDNQLKDNVKYIAECHQTIKEKENQLEANLNYIANCHQEIAIQNDQLHKLELELQFYKKSRVQQVQNTTKNELIKIVKKIRKR</sequence>
<proteinExistence type="predicted"/>
<dbReference type="RefSeq" id="WP_036652785.1">
    <property type="nucleotide sequence ID" value="NZ_JQCR01000002.1"/>
</dbReference>
<organism evidence="2 3">
    <name type="scientific">Paenibacillus wynnii</name>
    <dbReference type="NCBI Taxonomy" id="268407"/>
    <lineage>
        <taxon>Bacteria</taxon>
        <taxon>Bacillati</taxon>
        <taxon>Bacillota</taxon>
        <taxon>Bacilli</taxon>
        <taxon>Bacillales</taxon>
        <taxon>Paenibacillaceae</taxon>
        <taxon>Paenibacillus</taxon>
    </lineage>
</organism>
<feature type="coiled-coil region" evidence="1">
    <location>
        <begin position="465"/>
        <end position="492"/>
    </location>
</feature>
<reference evidence="2 3" key="1">
    <citation type="submission" date="2014-08" db="EMBL/GenBank/DDBJ databases">
        <authorList>
            <person name="den Bakker H.C."/>
        </authorList>
    </citation>
    <scope>NUCLEOTIDE SEQUENCE [LARGE SCALE GENOMIC DNA]</scope>
    <source>
        <strain evidence="2 3">DSM 18334</strain>
    </source>
</reference>